<dbReference type="AlphaFoldDB" id="K4AKY7"/>
<dbReference type="InterPro" id="IPR001878">
    <property type="entry name" value="Znf_CCHC"/>
</dbReference>
<dbReference type="PANTHER" id="PTHR33325">
    <property type="entry name" value="ZINC FINGER, CCHC-TYPE-RELATED"/>
    <property type="match status" value="1"/>
</dbReference>
<evidence type="ECO:0000259" key="3">
    <source>
        <dbReference type="PROSITE" id="PS50158"/>
    </source>
</evidence>
<name>K4AKY7_SETIT</name>
<dbReference type="EnsemblPlants" id="KQK89365">
    <property type="protein sequence ID" value="KQK89365"/>
    <property type="gene ID" value="SETIT_039565mg"/>
</dbReference>
<reference evidence="4" key="2">
    <citation type="submission" date="2018-08" db="UniProtKB">
        <authorList>
            <consortium name="EnsemblPlants"/>
        </authorList>
    </citation>
    <scope>IDENTIFICATION</scope>
    <source>
        <strain evidence="4">Yugu1</strain>
    </source>
</reference>
<sequence>MGSKQFEILALDGSNFSTWVTDVKVSLSTRGLYKCIDEPVAGETTPSSMSKFGALYIIWNHIHPDLKTEYRMEEDPHELWKSLSQRYEQQKTIVIPEVTHEWNDLRLQDFKTVDEYNHVVHNVCSKLQFCDKEPLDEDKIEKTLKNHEISIWNSTRRPLGTAPLPEVHANVKKNGPKGNTRTGNSSGKGKHKRARKPRGNFKKGKGISKPKNDNKIICYRCGCYNHVAKKCRTPKHLVDLYMKSTGQGQKSQKYEAYFTSQVLEIGAMDPIPHGAGPSDTKTPPTEEDNFLDVDNMLVEYASNDMFGDII</sequence>
<dbReference type="Gramene" id="KQK89365">
    <property type="protein sequence ID" value="KQK89365"/>
    <property type="gene ID" value="SETIT_039565mg"/>
</dbReference>
<dbReference type="Proteomes" id="UP000004995">
    <property type="component" value="Unassembled WGS sequence"/>
</dbReference>
<dbReference type="EMBL" id="AGNK02005674">
    <property type="status" value="NOT_ANNOTATED_CDS"/>
    <property type="molecule type" value="Genomic_DNA"/>
</dbReference>
<dbReference type="GO" id="GO:0008270">
    <property type="term" value="F:zinc ion binding"/>
    <property type="evidence" value="ECO:0007669"/>
    <property type="project" value="UniProtKB-KW"/>
</dbReference>
<organism evidence="4 5">
    <name type="scientific">Setaria italica</name>
    <name type="common">Foxtail millet</name>
    <name type="synonym">Panicum italicum</name>
    <dbReference type="NCBI Taxonomy" id="4555"/>
    <lineage>
        <taxon>Eukaryota</taxon>
        <taxon>Viridiplantae</taxon>
        <taxon>Streptophyta</taxon>
        <taxon>Embryophyta</taxon>
        <taxon>Tracheophyta</taxon>
        <taxon>Spermatophyta</taxon>
        <taxon>Magnoliopsida</taxon>
        <taxon>Liliopsida</taxon>
        <taxon>Poales</taxon>
        <taxon>Poaceae</taxon>
        <taxon>PACMAD clade</taxon>
        <taxon>Panicoideae</taxon>
        <taxon>Panicodae</taxon>
        <taxon>Paniceae</taxon>
        <taxon>Cenchrinae</taxon>
        <taxon>Setaria</taxon>
    </lineage>
</organism>
<feature type="compositionally biased region" description="Polar residues" evidence="2">
    <location>
        <begin position="177"/>
        <end position="187"/>
    </location>
</feature>
<evidence type="ECO:0000256" key="1">
    <source>
        <dbReference type="PROSITE-ProRule" id="PRU00047"/>
    </source>
</evidence>
<feature type="compositionally biased region" description="Basic residues" evidence="2">
    <location>
        <begin position="188"/>
        <end position="208"/>
    </location>
</feature>
<dbReference type="OMA" id="EATHEWN"/>
<evidence type="ECO:0000256" key="2">
    <source>
        <dbReference type="SAM" id="MobiDB-lite"/>
    </source>
</evidence>
<dbReference type="PROSITE" id="PS50158">
    <property type="entry name" value="ZF_CCHC"/>
    <property type="match status" value="1"/>
</dbReference>
<dbReference type="eggNOG" id="ENOG502QWN0">
    <property type="taxonomic scope" value="Eukaryota"/>
</dbReference>
<keyword evidence="1" id="KW-0863">Zinc-finger</keyword>
<dbReference type="GO" id="GO:0003676">
    <property type="term" value="F:nucleic acid binding"/>
    <property type="evidence" value="ECO:0007669"/>
    <property type="project" value="InterPro"/>
</dbReference>
<keyword evidence="1" id="KW-0479">Metal-binding</keyword>
<reference evidence="5" key="1">
    <citation type="journal article" date="2012" name="Nat. Biotechnol.">
        <title>Reference genome sequence of the model plant Setaria.</title>
        <authorList>
            <person name="Bennetzen J.L."/>
            <person name="Schmutz J."/>
            <person name="Wang H."/>
            <person name="Percifield R."/>
            <person name="Hawkins J."/>
            <person name="Pontaroli A.C."/>
            <person name="Estep M."/>
            <person name="Feng L."/>
            <person name="Vaughn J.N."/>
            <person name="Grimwood J."/>
            <person name="Jenkins J."/>
            <person name="Barry K."/>
            <person name="Lindquist E."/>
            <person name="Hellsten U."/>
            <person name="Deshpande S."/>
            <person name="Wang X."/>
            <person name="Wu X."/>
            <person name="Mitros T."/>
            <person name="Triplett J."/>
            <person name="Yang X."/>
            <person name="Ye C.Y."/>
            <person name="Mauro-Herrera M."/>
            <person name="Wang L."/>
            <person name="Li P."/>
            <person name="Sharma M."/>
            <person name="Sharma R."/>
            <person name="Ronald P.C."/>
            <person name="Panaud O."/>
            <person name="Kellogg E.A."/>
            <person name="Brutnell T.P."/>
            <person name="Doust A.N."/>
            <person name="Tuskan G.A."/>
            <person name="Rokhsar D."/>
            <person name="Devos K.M."/>
        </authorList>
    </citation>
    <scope>NUCLEOTIDE SEQUENCE [LARGE SCALE GENOMIC DNA]</scope>
    <source>
        <strain evidence="5">cv. Yugu1</strain>
    </source>
</reference>
<feature type="domain" description="CCHC-type" evidence="3">
    <location>
        <begin position="218"/>
        <end position="232"/>
    </location>
</feature>
<dbReference type="InParanoid" id="K4AKY7"/>
<accession>K4AKY7</accession>
<proteinExistence type="predicted"/>
<evidence type="ECO:0000313" key="5">
    <source>
        <dbReference type="Proteomes" id="UP000004995"/>
    </source>
</evidence>
<dbReference type="PANTHER" id="PTHR33325:SF11">
    <property type="entry name" value="COLD SHOCK DOMAIN-CONTAINING PROTEIN 4-LIKE"/>
    <property type="match status" value="1"/>
</dbReference>
<dbReference type="HOGENOM" id="CLU_063980_0_0_1"/>
<keyword evidence="5" id="KW-1185">Reference proteome</keyword>
<keyword evidence="1" id="KW-0862">Zinc</keyword>
<evidence type="ECO:0000313" key="4">
    <source>
        <dbReference type="EnsemblPlants" id="KQK89365"/>
    </source>
</evidence>
<protein>
    <recommendedName>
        <fullName evidence="3">CCHC-type domain-containing protein</fullName>
    </recommendedName>
</protein>
<feature type="region of interest" description="Disordered" evidence="2">
    <location>
        <begin position="269"/>
        <end position="288"/>
    </location>
</feature>
<feature type="region of interest" description="Disordered" evidence="2">
    <location>
        <begin position="156"/>
        <end position="208"/>
    </location>
</feature>